<dbReference type="RefSeq" id="WP_209534789.1">
    <property type="nucleotide sequence ID" value="NZ_JAVLSM010000008.1"/>
</dbReference>
<proteinExistence type="predicted"/>
<dbReference type="Pfam" id="PF12059">
    <property type="entry name" value="DUF3540"/>
    <property type="match status" value="1"/>
</dbReference>
<protein>
    <submittedName>
        <fullName evidence="1">DUF3540 domain-containing protein</fullName>
    </submittedName>
</protein>
<comment type="caution">
    <text evidence="1">The sequence shown here is derived from an EMBL/GenBank/DDBJ whole genome shotgun (WGS) entry which is preliminary data.</text>
</comment>
<dbReference type="EMBL" id="JAVRAA010000007">
    <property type="protein sequence ID" value="MDT0338342.1"/>
    <property type="molecule type" value="Genomic_DNA"/>
</dbReference>
<accession>A0AAE4GCD3</accession>
<sequence>MQNTLITMSRPGADHAVGMLYATVTGRADKWFFLSSPEMAVERALRADSCLIEPECGDTVLVCHGGTQSCFVLAVLARATPEQATLTLPGAVQLQTSQGQLQVKAEQLELQGRQRVTMVGAQVDVTGIRGELRFRELSASAEQAQARFGSLTSVAQNITSTVGRLVQKARDSFRWTENLEETRAGRVRMLVKDRFHMKAAHTTLLADGQVKIDGEKIDLG</sequence>
<dbReference type="InterPro" id="IPR021927">
    <property type="entry name" value="DUF3540"/>
</dbReference>
<name>A0AAE4GCD3_9BURK</name>
<dbReference type="AlphaFoldDB" id="A0AAE4GCD3"/>
<gene>
    <name evidence="1" type="ORF">RJN63_15980</name>
</gene>
<organism evidence="1">
    <name type="scientific">Herbaspirillum huttiense subsp. nephrolepidis</name>
    <dbReference type="NCBI Taxonomy" id="3075126"/>
    <lineage>
        <taxon>Bacteria</taxon>
        <taxon>Pseudomonadati</taxon>
        <taxon>Pseudomonadota</taxon>
        <taxon>Betaproteobacteria</taxon>
        <taxon>Burkholderiales</taxon>
        <taxon>Oxalobacteraceae</taxon>
        <taxon>Herbaspirillum</taxon>
    </lineage>
</organism>
<evidence type="ECO:0000313" key="1">
    <source>
        <dbReference type="EMBL" id="MDT0338342.1"/>
    </source>
</evidence>
<reference evidence="1" key="1">
    <citation type="submission" date="2023-02" db="EMBL/GenBank/DDBJ databases">
        <title>Description of Herbaspirillum huttiense subsp. nephrolepsisexaltata and Herbaspirillum huttiense subsp. lycopersicon.</title>
        <authorList>
            <person name="Poudel M."/>
            <person name="Sharma A."/>
            <person name="Goss E."/>
            <person name="Tapia J.H."/>
            <person name="Harmon C.M."/>
            <person name="Jones J.B."/>
        </authorList>
    </citation>
    <scope>NUCLEOTIDE SEQUENCE</scope>
    <source>
        <strain evidence="1">NC40101</strain>
    </source>
</reference>